<dbReference type="OrthoDB" id="655030at2759"/>
<keyword evidence="2" id="KW-0274">FAD</keyword>
<evidence type="ECO:0000256" key="2">
    <source>
        <dbReference type="ARBA" id="ARBA00022827"/>
    </source>
</evidence>
<keyword evidence="3" id="KW-0560">Oxidoreductase</keyword>
<dbReference type="PANTHER" id="PTHR46972">
    <property type="entry name" value="MONOOXYGENASE ASQM-RELATED"/>
    <property type="match status" value="1"/>
</dbReference>
<organism evidence="5 6">
    <name type="scientific">Trichoderma harzianum</name>
    <name type="common">Hypocrea lixii</name>
    <dbReference type="NCBI Taxonomy" id="5544"/>
    <lineage>
        <taxon>Eukaryota</taxon>
        <taxon>Fungi</taxon>
        <taxon>Dikarya</taxon>
        <taxon>Ascomycota</taxon>
        <taxon>Pezizomycotina</taxon>
        <taxon>Sordariomycetes</taxon>
        <taxon>Hypocreomycetidae</taxon>
        <taxon>Hypocreales</taxon>
        <taxon>Hypocreaceae</taxon>
        <taxon>Trichoderma</taxon>
    </lineage>
</organism>
<proteinExistence type="predicted"/>
<dbReference type="PANTHER" id="PTHR46972:SF1">
    <property type="entry name" value="FAD DEPENDENT OXIDOREDUCTASE DOMAIN-CONTAINING PROTEIN"/>
    <property type="match status" value="1"/>
</dbReference>
<evidence type="ECO:0000256" key="3">
    <source>
        <dbReference type="ARBA" id="ARBA00023002"/>
    </source>
</evidence>
<dbReference type="SUPFAM" id="SSF51905">
    <property type="entry name" value="FAD/NAD(P)-binding domain"/>
    <property type="match status" value="1"/>
</dbReference>
<evidence type="ECO:0000313" key="6">
    <source>
        <dbReference type="Proteomes" id="UP000034112"/>
    </source>
</evidence>
<dbReference type="GO" id="GO:0004497">
    <property type="term" value="F:monooxygenase activity"/>
    <property type="evidence" value="ECO:0007669"/>
    <property type="project" value="UniProtKB-KW"/>
</dbReference>
<keyword evidence="4" id="KW-0503">Monooxygenase</keyword>
<sequence length="419" mass="46333">MTSDRAPHYLNGKRIIVAGSGIAGSTFVAAFGQLWLGESRKAPEVLVFDCQSRDEAMHKDSHMLILQGSTSNDGMFAIQQLRRLENVKAGSDLTSAYFSVWDRNGKFVSDIHPTRHPELPASTMRVSREHLMTQLVDKAERVSMAKFHWSCECTNAERLPNGQIRVSVESKDKALRYCDCDILIVADGPNGKLGASLQPPDAQKTYRGSSQIMGISHFGSDHLPAPISALNSGGMQMSDGEDFCCMYTPIGDGAIRWVFSQIGPAQKRTVPIEGFEELKKSLLDRASSLAGPFRRVIEATDPASVCIVPAMERLPFSHSHPEIIFLGDSNHLCSMLNPKGADLALKDGWDLAEQLYQSSSLRAAVTAYDQLSIPRVQAVMNFTKIRDRFGHSTGGLWQLYKNGMRVQRLFKLVGSQYQH</sequence>
<dbReference type="AlphaFoldDB" id="A0A0F9Z7Y1"/>
<name>A0A0F9Z7Y1_TRIHA</name>
<reference evidence="6" key="1">
    <citation type="journal article" date="2015" name="Genome Announc.">
        <title>Draft whole-genome sequence of the biocontrol agent Trichoderma harzianum T6776.</title>
        <authorList>
            <person name="Baroncelli R."/>
            <person name="Piaggeschi G."/>
            <person name="Fiorini L."/>
            <person name="Bertolini E."/>
            <person name="Zapparata A."/>
            <person name="Pe M.E."/>
            <person name="Sarrocco S."/>
            <person name="Vannacci G."/>
        </authorList>
    </citation>
    <scope>NUCLEOTIDE SEQUENCE [LARGE SCALE GENOMIC DNA]</scope>
    <source>
        <strain evidence="6">T6776</strain>
    </source>
</reference>
<gene>
    <name evidence="5" type="ORF">THAR02_11178</name>
</gene>
<dbReference type="EMBL" id="JOKZ01000758">
    <property type="protein sequence ID" value="KKO96721.1"/>
    <property type="molecule type" value="Genomic_DNA"/>
</dbReference>
<evidence type="ECO:0000256" key="1">
    <source>
        <dbReference type="ARBA" id="ARBA00022630"/>
    </source>
</evidence>
<dbReference type="Gene3D" id="3.50.50.60">
    <property type="entry name" value="FAD/NAD(P)-binding domain"/>
    <property type="match status" value="1"/>
</dbReference>
<dbReference type="Proteomes" id="UP000034112">
    <property type="component" value="Unassembled WGS sequence"/>
</dbReference>
<evidence type="ECO:0008006" key="7">
    <source>
        <dbReference type="Google" id="ProtNLM"/>
    </source>
</evidence>
<evidence type="ECO:0000313" key="5">
    <source>
        <dbReference type="EMBL" id="KKO96721.1"/>
    </source>
</evidence>
<accession>A0A0F9Z7Y1</accession>
<keyword evidence="1" id="KW-0285">Flavoprotein</keyword>
<evidence type="ECO:0000256" key="4">
    <source>
        <dbReference type="ARBA" id="ARBA00023033"/>
    </source>
</evidence>
<dbReference type="InterPro" id="IPR036188">
    <property type="entry name" value="FAD/NAD-bd_sf"/>
</dbReference>
<protein>
    <recommendedName>
        <fullName evidence="7">FAD-binding domain-containing protein</fullName>
    </recommendedName>
</protein>
<comment type="caution">
    <text evidence="5">The sequence shown here is derived from an EMBL/GenBank/DDBJ whole genome shotgun (WGS) entry which is preliminary data.</text>
</comment>